<protein>
    <submittedName>
        <fullName evidence="2">Uncharacterized protein</fullName>
    </submittedName>
</protein>
<feature type="compositionally biased region" description="Basic residues" evidence="1">
    <location>
        <begin position="163"/>
        <end position="172"/>
    </location>
</feature>
<feature type="compositionally biased region" description="Basic residues" evidence="1">
    <location>
        <begin position="136"/>
        <end position="147"/>
    </location>
</feature>
<dbReference type="Proteomes" id="UP000696280">
    <property type="component" value="Unassembled WGS sequence"/>
</dbReference>
<feature type="compositionally biased region" description="Basic residues" evidence="1">
    <location>
        <begin position="115"/>
        <end position="127"/>
    </location>
</feature>
<evidence type="ECO:0000313" key="2">
    <source>
        <dbReference type="EMBL" id="CAG8954249.1"/>
    </source>
</evidence>
<feature type="compositionally biased region" description="Polar residues" evidence="1">
    <location>
        <begin position="93"/>
        <end position="110"/>
    </location>
</feature>
<organism evidence="2 3">
    <name type="scientific">Hymenoscyphus fraxineus</name>
    <dbReference type="NCBI Taxonomy" id="746836"/>
    <lineage>
        <taxon>Eukaryota</taxon>
        <taxon>Fungi</taxon>
        <taxon>Dikarya</taxon>
        <taxon>Ascomycota</taxon>
        <taxon>Pezizomycotina</taxon>
        <taxon>Leotiomycetes</taxon>
        <taxon>Helotiales</taxon>
        <taxon>Helotiaceae</taxon>
        <taxon>Hymenoscyphus</taxon>
    </lineage>
</organism>
<reference evidence="2" key="1">
    <citation type="submission" date="2021-07" db="EMBL/GenBank/DDBJ databases">
        <authorList>
            <person name="Durling M."/>
        </authorList>
    </citation>
    <scope>NUCLEOTIDE SEQUENCE</scope>
</reference>
<gene>
    <name evidence="2" type="ORF">HYFRA_00005869</name>
</gene>
<evidence type="ECO:0000256" key="1">
    <source>
        <dbReference type="SAM" id="MobiDB-lite"/>
    </source>
</evidence>
<feature type="compositionally biased region" description="Polar residues" evidence="1">
    <location>
        <begin position="43"/>
        <end position="55"/>
    </location>
</feature>
<feature type="region of interest" description="Disordered" evidence="1">
    <location>
        <begin position="30"/>
        <end position="57"/>
    </location>
</feature>
<keyword evidence="3" id="KW-1185">Reference proteome</keyword>
<feature type="region of interest" description="Disordered" evidence="1">
    <location>
        <begin position="92"/>
        <end position="172"/>
    </location>
</feature>
<evidence type="ECO:0000313" key="3">
    <source>
        <dbReference type="Proteomes" id="UP000696280"/>
    </source>
</evidence>
<comment type="caution">
    <text evidence="2">The sequence shown here is derived from an EMBL/GenBank/DDBJ whole genome shotgun (WGS) entry which is preliminary data.</text>
</comment>
<accession>A0A9N9KVH6</accession>
<sequence length="172" mass="18908">MKGKSEKKTLDLSFKSCTHKRTNLGVKQTYDSSHKEALRGTNYKDSTTLGNQIASKPTVLNPPIKSAVTGHISKPNTTISSCTPPYGLGLSQGKFTTTKPPGTNLQSTTFVIPPKSRKSIPTRRTHHQTSNNPRQSQRHHSQTRHRSSNTPLSPPLVIAGSFKHPRTRLPHG</sequence>
<dbReference type="EMBL" id="CAJVRL010000056">
    <property type="protein sequence ID" value="CAG8954249.1"/>
    <property type="molecule type" value="Genomic_DNA"/>
</dbReference>
<dbReference type="AlphaFoldDB" id="A0A9N9KVH6"/>
<proteinExistence type="predicted"/>
<name>A0A9N9KVH6_9HELO</name>